<evidence type="ECO:0000313" key="4">
    <source>
        <dbReference type="Proteomes" id="UP000640489"/>
    </source>
</evidence>
<dbReference type="Gene3D" id="2.150.10.10">
    <property type="entry name" value="Serralysin-like metalloprotease, C-terminal"/>
    <property type="match status" value="1"/>
</dbReference>
<dbReference type="EMBL" id="JADKPN010000010">
    <property type="protein sequence ID" value="MBF4764727.1"/>
    <property type="molecule type" value="Genomic_DNA"/>
</dbReference>
<reference evidence="3" key="1">
    <citation type="submission" date="2020-11" db="EMBL/GenBank/DDBJ databases">
        <title>Nocardioides sp. nov., isolated from Soil of Cynanchum wilfordii Hemsley rhizosphere.</title>
        <authorList>
            <person name="Lee J.-S."/>
            <person name="Suh M.K."/>
            <person name="Kim J.-S."/>
        </authorList>
    </citation>
    <scope>NUCLEOTIDE SEQUENCE</scope>
    <source>
        <strain evidence="3">KCTC 19275</strain>
    </source>
</reference>
<evidence type="ECO:0000313" key="3">
    <source>
        <dbReference type="EMBL" id="MBF4764727.1"/>
    </source>
</evidence>
<keyword evidence="4" id="KW-1185">Reference proteome</keyword>
<dbReference type="InterPro" id="IPR011049">
    <property type="entry name" value="Serralysin-like_metalloprot_C"/>
</dbReference>
<organism evidence="3 4">
    <name type="scientific">Nocardioides islandensis</name>
    <dbReference type="NCBI Taxonomy" id="433663"/>
    <lineage>
        <taxon>Bacteria</taxon>
        <taxon>Bacillati</taxon>
        <taxon>Actinomycetota</taxon>
        <taxon>Actinomycetes</taxon>
        <taxon>Propionibacteriales</taxon>
        <taxon>Nocardioidaceae</taxon>
        <taxon>Nocardioides</taxon>
    </lineage>
</organism>
<dbReference type="SUPFAM" id="SSF51120">
    <property type="entry name" value="beta-Roll"/>
    <property type="match status" value="1"/>
</dbReference>
<feature type="compositionally biased region" description="Basic and acidic residues" evidence="1">
    <location>
        <begin position="288"/>
        <end position="299"/>
    </location>
</feature>
<feature type="chain" id="PRO_5037388930" evidence="2">
    <location>
        <begin position="27"/>
        <end position="330"/>
    </location>
</feature>
<feature type="region of interest" description="Disordered" evidence="1">
    <location>
        <begin position="283"/>
        <end position="330"/>
    </location>
</feature>
<feature type="signal peptide" evidence="2">
    <location>
        <begin position="1"/>
        <end position="26"/>
    </location>
</feature>
<gene>
    <name evidence="3" type="ORF">ISU07_16465</name>
</gene>
<name>A0A930YFB0_9ACTN</name>
<dbReference type="GO" id="GO:0005509">
    <property type="term" value="F:calcium ion binding"/>
    <property type="evidence" value="ECO:0007669"/>
    <property type="project" value="InterPro"/>
</dbReference>
<proteinExistence type="predicted"/>
<sequence>MRMWSAALTVVPVVAALLLLPGVADAAESCAGRPVTVASDDATIVGTDHDDVIVSHGQAVRGRGGSDVICVLGRGVRVDAGPDNDYIDATRADGDVKARLGTGDDVFLGSPGADTVNEGLAPHDPRPTGDTGGRDIIRTAGGADTIDAGDGSALGPDRIMAGPGDDTVRLHELVPGMLLNAGPGVNSLSLMAGGPGSDEWFVDTRARTMARDDSTWSWRGNFSQVSFQPATDAPPSSVRLRGSFRDEVLAVDACRSVVHGAAGDDVIRLADTNGSCTAPQHVAYGGPGDDRLSGTDRPDLLTGGAGRDRADGRGGQDTCRAEVTRSCEQT</sequence>
<dbReference type="InterPro" id="IPR001343">
    <property type="entry name" value="Hemolysn_Ca-bd"/>
</dbReference>
<protein>
    <submittedName>
        <fullName evidence="3">Calcium-binding protein</fullName>
    </submittedName>
</protein>
<feature type="compositionally biased region" description="Basic and acidic residues" evidence="1">
    <location>
        <begin position="306"/>
        <end position="330"/>
    </location>
</feature>
<comment type="caution">
    <text evidence="3">The sequence shown here is derived from an EMBL/GenBank/DDBJ whole genome shotgun (WGS) entry which is preliminary data.</text>
</comment>
<evidence type="ECO:0000256" key="1">
    <source>
        <dbReference type="SAM" id="MobiDB-lite"/>
    </source>
</evidence>
<dbReference type="Proteomes" id="UP000640489">
    <property type="component" value="Unassembled WGS sequence"/>
</dbReference>
<keyword evidence="2" id="KW-0732">Signal</keyword>
<dbReference type="AlphaFoldDB" id="A0A930YFB0"/>
<accession>A0A930YFB0</accession>
<dbReference type="Pfam" id="PF00353">
    <property type="entry name" value="HemolysinCabind"/>
    <property type="match status" value="4"/>
</dbReference>
<evidence type="ECO:0000256" key="2">
    <source>
        <dbReference type="SAM" id="SignalP"/>
    </source>
</evidence>